<dbReference type="SUPFAM" id="SSF53098">
    <property type="entry name" value="Ribonuclease H-like"/>
    <property type="match status" value="1"/>
</dbReference>
<dbReference type="PANTHER" id="PTHR40866:SF1">
    <property type="entry name" value="BED-TYPE DOMAIN-CONTAINING PROTEIN"/>
    <property type="match status" value="1"/>
</dbReference>
<evidence type="ECO:0000313" key="2">
    <source>
        <dbReference type="EMBL" id="KAE9345555.1"/>
    </source>
</evidence>
<evidence type="ECO:0000313" key="3">
    <source>
        <dbReference type="Proteomes" id="UP000429607"/>
    </source>
</evidence>
<comment type="caution">
    <text evidence="1">The sequence shown here is derived from an EMBL/GenBank/DDBJ whole genome shotgun (WGS) entry which is preliminary data.</text>
</comment>
<evidence type="ECO:0008006" key="5">
    <source>
        <dbReference type="Google" id="ProtNLM"/>
    </source>
</evidence>
<gene>
    <name evidence="1" type="ORF">PR001_g1802</name>
    <name evidence="2" type="ORF">PR003_g7887</name>
</gene>
<dbReference type="InterPro" id="IPR012337">
    <property type="entry name" value="RNaseH-like_sf"/>
</dbReference>
<dbReference type="EMBL" id="QXFV01000059">
    <property type="protein sequence ID" value="KAE9051056.1"/>
    <property type="molecule type" value="Genomic_DNA"/>
</dbReference>
<evidence type="ECO:0000313" key="1">
    <source>
        <dbReference type="EMBL" id="KAE9051056.1"/>
    </source>
</evidence>
<dbReference type="EMBL" id="QXFT01000381">
    <property type="protein sequence ID" value="KAE9345555.1"/>
    <property type="molecule type" value="Genomic_DNA"/>
</dbReference>
<accession>A0A6A3P244</accession>
<protein>
    <recommendedName>
        <fullName evidence="5">HAT C-terminal dimerisation domain-containing protein</fullName>
    </recommendedName>
</protein>
<dbReference type="Proteomes" id="UP000429607">
    <property type="component" value="Unassembled WGS sequence"/>
</dbReference>
<dbReference type="Proteomes" id="UP000434957">
    <property type="component" value="Unassembled WGS sequence"/>
</dbReference>
<organism evidence="1 3">
    <name type="scientific">Phytophthora rubi</name>
    <dbReference type="NCBI Taxonomy" id="129364"/>
    <lineage>
        <taxon>Eukaryota</taxon>
        <taxon>Sar</taxon>
        <taxon>Stramenopiles</taxon>
        <taxon>Oomycota</taxon>
        <taxon>Peronosporomycetes</taxon>
        <taxon>Peronosporales</taxon>
        <taxon>Peronosporaceae</taxon>
        <taxon>Phytophthora</taxon>
    </lineage>
</organism>
<keyword evidence="4" id="KW-1185">Reference proteome</keyword>
<sequence length="456" mass="51833">MMDNFVRSTVDPAVMNAYQWMDWIVMEHHELSFCEKKRTRKYTSLHPITRVQLRHYLDATEPAVQARIRQRLAGKPFGFLIDAWTGAGTHFAAIIAVTPSLSDGSTAEKFLLVFSPFVDEADMGADSLIDLLDYAMDVYGLTLDLLMFYVCDHASVNGALSSRTDVPMIGCASHRLQLAVRWLLEPEANQRVIQKVHDLMTRLSTLKHRHALRQAGALMPVVNNTTRWSSTYDMIDRYFDIAELIDNSNPKLLDVLLTPREEVKLKVIFDWMKNFESVSKRLQAGGVGEKEASLLDVRRLFDAVIKDFPITAKYLSATASTVVKSPHFEAGVVKVLSGKERKLKPSEITALSRLENYNNGGEVNNDEPLSFAERVLRQSTTQPPSRYIDLRWIPSTSNEVERLFSRAGLVFSVYRRAMHPTTLETLLFLVYNRDLWDPQLVAAGVRQVGRRTRQRV</sequence>
<dbReference type="PANTHER" id="PTHR40866">
    <property type="entry name" value="BED-TYPE DOMAIN-CONTAINING PROTEIN"/>
    <property type="match status" value="1"/>
</dbReference>
<reference evidence="1 3" key="1">
    <citation type="submission" date="2018-09" db="EMBL/GenBank/DDBJ databases">
        <title>Genomic investigation of the strawberry pathogen Phytophthora fragariae indicates pathogenicity is determined by transcriptional variation in three key races.</title>
        <authorList>
            <person name="Adams T.M."/>
            <person name="Armitage A.D."/>
            <person name="Sobczyk M.K."/>
            <person name="Bates H.J."/>
            <person name="Dunwell J.M."/>
            <person name="Nellist C.F."/>
            <person name="Harrison R.J."/>
        </authorList>
    </citation>
    <scope>NUCLEOTIDE SEQUENCE [LARGE SCALE GENOMIC DNA]</scope>
    <source>
        <strain evidence="1 3">SCRP249</strain>
        <strain evidence="2 4">SCRP333</strain>
    </source>
</reference>
<evidence type="ECO:0000313" key="4">
    <source>
        <dbReference type="Proteomes" id="UP000434957"/>
    </source>
</evidence>
<dbReference type="AlphaFoldDB" id="A0A6A3P244"/>
<name>A0A6A3P244_9STRA</name>
<proteinExistence type="predicted"/>